<reference evidence="1 2" key="1">
    <citation type="submission" date="2019-09" db="EMBL/GenBank/DDBJ databases">
        <authorList>
            <person name="Ou C."/>
        </authorList>
    </citation>
    <scope>NUCLEOTIDE SEQUENCE [LARGE SCALE GENOMIC DNA]</scope>
    <source>
        <strain evidence="1">S2</strain>
        <tissue evidence="1">Leaf</tissue>
    </source>
</reference>
<dbReference type="EMBL" id="SMOL01000402">
    <property type="protein sequence ID" value="KAB2616104.1"/>
    <property type="molecule type" value="Genomic_DNA"/>
</dbReference>
<protein>
    <submittedName>
        <fullName evidence="1">Uncharacterized protein</fullName>
    </submittedName>
</protein>
<organism evidence="1 2">
    <name type="scientific">Pyrus ussuriensis x Pyrus communis</name>
    <dbReference type="NCBI Taxonomy" id="2448454"/>
    <lineage>
        <taxon>Eukaryota</taxon>
        <taxon>Viridiplantae</taxon>
        <taxon>Streptophyta</taxon>
        <taxon>Embryophyta</taxon>
        <taxon>Tracheophyta</taxon>
        <taxon>Spermatophyta</taxon>
        <taxon>Magnoliopsida</taxon>
        <taxon>eudicotyledons</taxon>
        <taxon>Gunneridae</taxon>
        <taxon>Pentapetalae</taxon>
        <taxon>rosids</taxon>
        <taxon>fabids</taxon>
        <taxon>Rosales</taxon>
        <taxon>Rosaceae</taxon>
        <taxon>Amygdaloideae</taxon>
        <taxon>Maleae</taxon>
        <taxon>Pyrus</taxon>
    </lineage>
</organism>
<gene>
    <name evidence="1" type="ORF">D8674_022692</name>
</gene>
<evidence type="ECO:0000313" key="1">
    <source>
        <dbReference type="EMBL" id="KAB2616104.1"/>
    </source>
</evidence>
<dbReference type="AlphaFoldDB" id="A0A5N5GZB1"/>
<sequence>MSRRMKVMVESDIGMSRGEALPFDSELGDKLEMCTGKADMSEIEKTAEEVSSDAEGGGQDIARPPFAQLIPYIPSQLKNSFSSQGNLIAFSISNYEADDTSSKYCYDYGVTVEFW</sequence>
<proteinExistence type="predicted"/>
<keyword evidence="2" id="KW-1185">Reference proteome</keyword>
<reference evidence="1 2" key="3">
    <citation type="submission" date="2019-11" db="EMBL/GenBank/DDBJ databases">
        <title>A de novo genome assembly of a pear dwarfing rootstock.</title>
        <authorList>
            <person name="Wang F."/>
            <person name="Wang J."/>
            <person name="Li S."/>
            <person name="Zhang Y."/>
            <person name="Fang M."/>
            <person name="Ma L."/>
            <person name="Zhao Y."/>
            <person name="Jiang S."/>
        </authorList>
    </citation>
    <scope>NUCLEOTIDE SEQUENCE [LARGE SCALE GENOMIC DNA]</scope>
    <source>
        <strain evidence="1">S2</strain>
        <tissue evidence="1">Leaf</tissue>
    </source>
</reference>
<comment type="caution">
    <text evidence="1">The sequence shown here is derived from an EMBL/GenBank/DDBJ whole genome shotgun (WGS) entry which is preliminary data.</text>
</comment>
<evidence type="ECO:0000313" key="2">
    <source>
        <dbReference type="Proteomes" id="UP000327157"/>
    </source>
</evidence>
<dbReference type="Proteomes" id="UP000327157">
    <property type="component" value="Chromosome 3"/>
</dbReference>
<accession>A0A5N5GZB1</accession>
<reference evidence="2" key="2">
    <citation type="submission" date="2019-10" db="EMBL/GenBank/DDBJ databases">
        <title>A de novo genome assembly of a pear dwarfing rootstock.</title>
        <authorList>
            <person name="Wang F."/>
            <person name="Wang J."/>
            <person name="Li S."/>
            <person name="Zhang Y."/>
            <person name="Fang M."/>
            <person name="Ma L."/>
            <person name="Zhao Y."/>
            <person name="Jiang S."/>
        </authorList>
    </citation>
    <scope>NUCLEOTIDE SEQUENCE [LARGE SCALE GENOMIC DNA]</scope>
</reference>
<name>A0A5N5GZB1_9ROSA</name>